<gene>
    <name evidence="2" type="ORF">EIN_207380</name>
</gene>
<dbReference type="EMBL" id="KB206455">
    <property type="protein sequence ID" value="ELP91681.1"/>
    <property type="molecule type" value="Genomic_DNA"/>
</dbReference>
<reference evidence="2 3" key="1">
    <citation type="submission" date="2012-10" db="EMBL/GenBank/DDBJ databases">
        <authorList>
            <person name="Zafar N."/>
            <person name="Inman J."/>
            <person name="Hall N."/>
            <person name="Lorenzi H."/>
            <person name="Caler E."/>
        </authorList>
    </citation>
    <scope>NUCLEOTIDE SEQUENCE [LARGE SCALE GENOMIC DNA]</scope>
    <source>
        <strain evidence="2 3">IP1</strain>
    </source>
</reference>
<dbReference type="VEuPathDB" id="AmoebaDB:EIN_207380"/>
<dbReference type="AlphaFoldDB" id="A0A0A1U9L8"/>
<sequence>MFRHLAHSSQKYTVTFTLIRIQVTSQNSSSRGLMCKMTRGKNFQIFDVHLETPLQNSFYFIGKFYLTKTGAQEKMMDLTLFSKSNPHNAETIQINVSQFFPTQTNSSRKIIFDRVAYNITFQISFEPFGLNIDRKADVLPSPPTQSPLGPSPRVDTPTLVLRGKPEPKREMSSVDNGTPHRLKNEKLLEYSSQPQLPRKTQLL</sequence>
<dbReference type="GeneID" id="14890647"/>
<name>A0A0A1U9L8_ENTIV</name>
<evidence type="ECO:0008006" key="4">
    <source>
        <dbReference type="Google" id="ProtNLM"/>
    </source>
</evidence>
<feature type="compositionally biased region" description="Basic and acidic residues" evidence="1">
    <location>
        <begin position="163"/>
        <end position="172"/>
    </location>
</feature>
<dbReference type="Proteomes" id="UP000014680">
    <property type="component" value="Unassembled WGS sequence"/>
</dbReference>
<protein>
    <recommendedName>
        <fullName evidence="4">C2 NT-type domain-containing protein</fullName>
    </recommendedName>
</protein>
<evidence type="ECO:0000256" key="1">
    <source>
        <dbReference type="SAM" id="MobiDB-lite"/>
    </source>
</evidence>
<proteinExistence type="predicted"/>
<evidence type="ECO:0000313" key="2">
    <source>
        <dbReference type="EMBL" id="ELP91681.1"/>
    </source>
</evidence>
<evidence type="ECO:0000313" key="3">
    <source>
        <dbReference type="Proteomes" id="UP000014680"/>
    </source>
</evidence>
<dbReference type="KEGG" id="eiv:EIN_207380"/>
<accession>A0A0A1U9L8</accession>
<keyword evidence="3" id="KW-1185">Reference proteome</keyword>
<organism evidence="2 3">
    <name type="scientific">Entamoeba invadens IP1</name>
    <dbReference type="NCBI Taxonomy" id="370355"/>
    <lineage>
        <taxon>Eukaryota</taxon>
        <taxon>Amoebozoa</taxon>
        <taxon>Evosea</taxon>
        <taxon>Archamoebae</taxon>
        <taxon>Mastigamoebida</taxon>
        <taxon>Entamoebidae</taxon>
        <taxon>Entamoeba</taxon>
    </lineage>
</organism>
<dbReference type="RefSeq" id="XP_004258452.1">
    <property type="nucleotide sequence ID" value="XM_004258404.1"/>
</dbReference>
<feature type="region of interest" description="Disordered" evidence="1">
    <location>
        <begin position="136"/>
        <end position="203"/>
    </location>
</feature>